<dbReference type="KEGG" id="ote:Oter_0898"/>
<dbReference type="Pfam" id="PF22725">
    <property type="entry name" value="GFO_IDH_MocA_C3"/>
    <property type="match status" value="1"/>
</dbReference>
<evidence type="ECO:0000313" key="4">
    <source>
        <dbReference type="Proteomes" id="UP000007013"/>
    </source>
</evidence>
<accession>B1ZWQ9</accession>
<dbReference type="Gene3D" id="3.30.360.10">
    <property type="entry name" value="Dihydrodipicolinate Reductase, domain 2"/>
    <property type="match status" value="1"/>
</dbReference>
<dbReference type="PANTHER" id="PTHR43249:SF1">
    <property type="entry name" value="D-GLUCOSIDE 3-DEHYDROGENASE"/>
    <property type="match status" value="1"/>
</dbReference>
<dbReference type="AlphaFoldDB" id="B1ZWQ9"/>
<sequence length="353" mass="37519">MTDHPLAVSPLGFGIIGLGMIADYHARAIAAARGGKLVAVASRSLAKAQAFAQKHGAAFATDDFHQLLARPDVDAVCITTPNAAHYEPALAAIRAGKHLVLEKPIEVTVERTDEIIAAAEQAGVKLAPIFQSRFGEGARRLKAALTAGRFGRLALCSAYIKWQRTPQYYEGGWHGVAALNGGGVAMNQAIHAIDLLQWFAGMPQEVFALAGRCVHSGIEGEDTLAATLHFAHGAFGTIEASTAVFPGWSQCLDLCGEHGSVRLEDDRLVRWDFREPRPEDTAIRAGAGDITIRSGAGAPNAIGIEGHCRQIQDLIDAVAENRPVAIPPREARNAIAIIGALYASAARRIPVRL</sequence>
<dbReference type="InterPro" id="IPR000683">
    <property type="entry name" value="Gfo/Idh/MocA-like_OxRdtase_N"/>
</dbReference>
<protein>
    <submittedName>
        <fullName evidence="3">Oxidoreductase domain protein</fullName>
    </submittedName>
</protein>
<proteinExistence type="predicted"/>
<dbReference type="Pfam" id="PF01408">
    <property type="entry name" value="GFO_IDH_MocA"/>
    <property type="match status" value="1"/>
</dbReference>
<dbReference type="InterPro" id="IPR036291">
    <property type="entry name" value="NAD(P)-bd_dom_sf"/>
</dbReference>
<dbReference type="eggNOG" id="COG0673">
    <property type="taxonomic scope" value="Bacteria"/>
</dbReference>
<organism evidence="3 4">
    <name type="scientific">Opitutus terrae (strain DSM 11246 / JCM 15787 / PB90-1)</name>
    <dbReference type="NCBI Taxonomy" id="452637"/>
    <lineage>
        <taxon>Bacteria</taxon>
        <taxon>Pseudomonadati</taxon>
        <taxon>Verrucomicrobiota</taxon>
        <taxon>Opitutia</taxon>
        <taxon>Opitutales</taxon>
        <taxon>Opitutaceae</taxon>
        <taxon>Opitutus</taxon>
    </lineage>
</organism>
<evidence type="ECO:0000259" key="1">
    <source>
        <dbReference type="Pfam" id="PF01408"/>
    </source>
</evidence>
<dbReference type="SUPFAM" id="SSF51735">
    <property type="entry name" value="NAD(P)-binding Rossmann-fold domains"/>
    <property type="match status" value="1"/>
</dbReference>
<dbReference type="Gene3D" id="3.40.50.720">
    <property type="entry name" value="NAD(P)-binding Rossmann-like Domain"/>
    <property type="match status" value="1"/>
</dbReference>
<dbReference type="PANTHER" id="PTHR43249">
    <property type="entry name" value="UDP-N-ACETYL-2-AMINO-2-DEOXY-D-GLUCURONATE OXIDASE"/>
    <property type="match status" value="1"/>
</dbReference>
<dbReference type="InterPro" id="IPR052515">
    <property type="entry name" value="Gfo/Idh/MocA_Oxidoreductase"/>
</dbReference>
<dbReference type="SUPFAM" id="SSF55347">
    <property type="entry name" value="Glyceraldehyde-3-phosphate dehydrogenase-like, C-terminal domain"/>
    <property type="match status" value="1"/>
</dbReference>
<dbReference type="STRING" id="452637.Oter_0898"/>
<gene>
    <name evidence="3" type="ordered locus">Oter_0898</name>
</gene>
<dbReference type="OrthoDB" id="9815825at2"/>
<evidence type="ECO:0000313" key="3">
    <source>
        <dbReference type="EMBL" id="ACB74186.1"/>
    </source>
</evidence>
<keyword evidence="4" id="KW-1185">Reference proteome</keyword>
<dbReference type="HOGENOM" id="CLU_023194_1_0_0"/>
<dbReference type="GO" id="GO:0000166">
    <property type="term" value="F:nucleotide binding"/>
    <property type="evidence" value="ECO:0007669"/>
    <property type="project" value="InterPro"/>
</dbReference>
<feature type="domain" description="Gfo/Idh/MocA-like oxidoreductase N-terminal" evidence="1">
    <location>
        <begin position="12"/>
        <end position="127"/>
    </location>
</feature>
<evidence type="ECO:0000259" key="2">
    <source>
        <dbReference type="Pfam" id="PF22725"/>
    </source>
</evidence>
<dbReference type="RefSeq" id="WP_012373724.1">
    <property type="nucleotide sequence ID" value="NC_010571.1"/>
</dbReference>
<dbReference type="EMBL" id="CP001032">
    <property type="protein sequence ID" value="ACB74186.1"/>
    <property type="molecule type" value="Genomic_DNA"/>
</dbReference>
<reference evidence="3 4" key="1">
    <citation type="journal article" date="2011" name="J. Bacteriol.">
        <title>Genome sequence of the verrucomicrobium Opitutus terrae PB90-1, an abundant inhabitant of rice paddy soil ecosystems.</title>
        <authorList>
            <person name="van Passel M.W."/>
            <person name="Kant R."/>
            <person name="Palva A."/>
            <person name="Copeland A."/>
            <person name="Lucas S."/>
            <person name="Lapidus A."/>
            <person name="Glavina del Rio T."/>
            <person name="Pitluck S."/>
            <person name="Goltsman E."/>
            <person name="Clum A."/>
            <person name="Sun H."/>
            <person name="Schmutz J."/>
            <person name="Larimer F.W."/>
            <person name="Land M.L."/>
            <person name="Hauser L."/>
            <person name="Kyrpides N."/>
            <person name="Mikhailova N."/>
            <person name="Richardson P.P."/>
            <person name="Janssen P.H."/>
            <person name="de Vos W.M."/>
            <person name="Smidt H."/>
        </authorList>
    </citation>
    <scope>NUCLEOTIDE SEQUENCE [LARGE SCALE GENOMIC DNA]</scope>
    <source>
        <strain evidence="4">DSM 11246 / JCM 15787 / PB90-1</strain>
    </source>
</reference>
<name>B1ZWQ9_OPITP</name>
<dbReference type="Proteomes" id="UP000007013">
    <property type="component" value="Chromosome"/>
</dbReference>
<dbReference type="InterPro" id="IPR055170">
    <property type="entry name" value="GFO_IDH_MocA-like_dom"/>
</dbReference>
<feature type="domain" description="GFO/IDH/MocA-like oxidoreductase" evidence="2">
    <location>
        <begin position="139"/>
        <end position="262"/>
    </location>
</feature>